<dbReference type="PANTHER" id="PTHR10353:SF36">
    <property type="entry name" value="LP05116P"/>
    <property type="match status" value="1"/>
</dbReference>
<dbReference type="OrthoDB" id="65569at2759"/>
<proteinExistence type="inferred from homology"/>
<dbReference type="Gene3D" id="3.20.20.80">
    <property type="entry name" value="Glycosidases"/>
    <property type="match status" value="1"/>
</dbReference>
<keyword evidence="6" id="KW-0326">Glycosidase</keyword>
<dbReference type="PANTHER" id="PTHR10353">
    <property type="entry name" value="GLYCOSYL HYDROLASE"/>
    <property type="match status" value="1"/>
</dbReference>
<reference evidence="10" key="1">
    <citation type="submission" date="2022-01" db="EMBL/GenBank/DDBJ databases">
        <authorList>
            <person name="King R."/>
        </authorList>
    </citation>
    <scope>NUCLEOTIDE SEQUENCE</scope>
</reference>
<evidence type="ECO:0000256" key="5">
    <source>
        <dbReference type="ARBA" id="ARBA00023180"/>
    </source>
</evidence>
<dbReference type="InterPro" id="IPR001360">
    <property type="entry name" value="Glyco_hydro_1"/>
</dbReference>
<dbReference type="EMBL" id="OU900101">
    <property type="protein sequence ID" value="CAG9864412.1"/>
    <property type="molecule type" value="Genomic_DNA"/>
</dbReference>
<evidence type="ECO:0000313" key="10">
    <source>
        <dbReference type="EMBL" id="CAG9864412.1"/>
    </source>
</evidence>
<name>A0A9N9TSX6_PHYSR</name>
<dbReference type="Proteomes" id="UP001153712">
    <property type="component" value="Chromosome 8"/>
</dbReference>
<evidence type="ECO:0000256" key="3">
    <source>
        <dbReference type="ARBA" id="ARBA00012744"/>
    </source>
</evidence>
<dbReference type="Pfam" id="PF00232">
    <property type="entry name" value="Glyco_hydro_1"/>
    <property type="match status" value="1"/>
</dbReference>
<gene>
    <name evidence="10" type="ORF">PHYEVI_LOCUS10668</name>
</gene>
<dbReference type="PRINTS" id="PR00131">
    <property type="entry name" value="GLHYDRLASE1"/>
</dbReference>
<comment type="similarity">
    <text evidence="1 8">Belongs to the glycosyl hydrolase 1 family.</text>
</comment>
<dbReference type="FunFam" id="3.20.20.80:FF:000013">
    <property type="entry name" value="lactase-phlorizin hydrolase"/>
    <property type="match status" value="1"/>
</dbReference>
<keyword evidence="9" id="KW-0732">Signal</keyword>
<dbReference type="AlphaFoldDB" id="A0A9N9TSX6"/>
<dbReference type="SUPFAM" id="SSF51445">
    <property type="entry name" value="(Trans)glycosidases"/>
    <property type="match status" value="1"/>
</dbReference>
<evidence type="ECO:0000256" key="6">
    <source>
        <dbReference type="ARBA" id="ARBA00023295"/>
    </source>
</evidence>
<evidence type="ECO:0000256" key="9">
    <source>
        <dbReference type="SAM" id="SignalP"/>
    </source>
</evidence>
<organism evidence="10 11">
    <name type="scientific">Phyllotreta striolata</name>
    <name type="common">Striped flea beetle</name>
    <name type="synonym">Crioceris striolata</name>
    <dbReference type="NCBI Taxonomy" id="444603"/>
    <lineage>
        <taxon>Eukaryota</taxon>
        <taxon>Metazoa</taxon>
        <taxon>Ecdysozoa</taxon>
        <taxon>Arthropoda</taxon>
        <taxon>Hexapoda</taxon>
        <taxon>Insecta</taxon>
        <taxon>Pterygota</taxon>
        <taxon>Neoptera</taxon>
        <taxon>Endopterygota</taxon>
        <taxon>Coleoptera</taxon>
        <taxon>Polyphaga</taxon>
        <taxon>Cucujiformia</taxon>
        <taxon>Chrysomeloidea</taxon>
        <taxon>Chrysomelidae</taxon>
        <taxon>Galerucinae</taxon>
        <taxon>Alticini</taxon>
        <taxon>Phyllotreta</taxon>
    </lineage>
</organism>
<evidence type="ECO:0000313" key="11">
    <source>
        <dbReference type="Proteomes" id="UP001153712"/>
    </source>
</evidence>
<evidence type="ECO:0000256" key="8">
    <source>
        <dbReference type="RuleBase" id="RU003690"/>
    </source>
</evidence>
<protein>
    <recommendedName>
        <fullName evidence="3">beta-glucosidase</fullName>
        <ecNumber evidence="3">3.2.1.21</ecNumber>
    </recommendedName>
</protein>
<dbReference type="EC" id="3.2.1.21" evidence="3"/>
<dbReference type="GO" id="GO:0008422">
    <property type="term" value="F:beta-glucosidase activity"/>
    <property type="evidence" value="ECO:0007669"/>
    <property type="project" value="TreeGrafter"/>
</dbReference>
<sequence length="512" mass="58456">MQALDTRQLHINQKMRFLTGLILSCLLSLSLADGSINPRRFPKTLRIGVANAAPQIEGAWDEDGKGETIWDRFAHKHPEKFVDRSTPDIACDSYRKYKEDIALVKAMGLDHYRLSIAWSRVLPTGYTDKVNKAGVEYYKNVFKELKANNIKPMVTIYHWDLPQPLQDQMNGWLNESIVDVFGDYAKFVFETFGDDADWWITINEPKQVCQAGYGSGVFAPGIVSNGVLDYVCTKHVLLAHARAWHIYNEQFRAKNKGQVAMVIDSTWYEPGSDRDEDKAAAERAIQFDLGIYGNPLFNGDWPEIVKQRVADRSEREGFNTSRLPEFTKEQIDYIKGTSDYLAINHYSTLLTYHAPDAPIGTPSFDKDKSVALSHRSDWTQGSADWFFDVPWGLRNLLNWLKNTYNNPEIVITENGFSDTTGTLEDENRIVYLRGHLSACLDAIFADKVNLTGYTVWSIMDDWEWTGGYTSFLGMYRVNFTDPARPRIKRKSADYFTGIMKARCLVDESKCVE</sequence>
<feature type="signal peptide" evidence="9">
    <location>
        <begin position="1"/>
        <end position="32"/>
    </location>
</feature>
<comment type="subunit">
    <text evidence="2">Homodimer.</text>
</comment>
<accession>A0A9N9TSX6</accession>
<feature type="chain" id="PRO_5040350591" description="beta-glucosidase" evidence="9">
    <location>
        <begin position="33"/>
        <end position="512"/>
    </location>
</feature>
<keyword evidence="11" id="KW-1185">Reference proteome</keyword>
<evidence type="ECO:0000256" key="1">
    <source>
        <dbReference type="ARBA" id="ARBA00010838"/>
    </source>
</evidence>
<dbReference type="InterPro" id="IPR017853">
    <property type="entry name" value="GH"/>
</dbReference>
<dbReference type="GO" id="GO:0005975">
    <property type="term" value="P:carbohydrate metabolic process"/>
    <property type="evidence" value="ECO:0007669"/>
    <property type="project" value="InterPro"/>
</dbReference>
<dbReference type="PROSITE" id="PS00572">
    <property type="entry name" value="GLYCOSYL_HYDROL_F1_1"/>
    <property type="match status" value="1"/>
</dbReference>
<evidence type="ECO:0000256" key="7">
    <source>
        <dbReference type="PROSITE-ProRule" id="PRU10055"/>
    </source>
</evidence>
<evidence type="ECO:0000256" key="4">
    <source>
        <dbReference type="ARBA" id="ARBA00022801"/>
    </source>
</evidence>
<dbReference type="InterPro" id="IPR018120">
    <property type="entry name" value="Glyco_hydro_1_AS"/>
</dbReference>
<keyword evidence="4" id="KW-0378">Hydrolase</keyword>
<keyword evidence="5" id="KW-0325">Glycoprotein</keyword>
<feature type="active site" description="Nucleophile" evidence="7">
    <location>
        <position position="413"/>
    </location>
</feature>
<evidence type="ECO:0000256" key="2">
    <source>
        <dbReference type="ARBA" id="ARBA00011738"/>
    </source>
</evidence>